<dbReference type="InterPro" id="IPR000504">
    <property type="entry name" value="RRM_dom"/>
</dbReference>
<dbReference type="Proteomes" id="UP000220158">
    <property type="component" value="Chromosome 9"/>
</dbReference>
<feature type="domain" description="RING-type" evidence="4">
    <location>
        <begin position="988"/>
        <end position="1033"/>
    </location>
</feature>
<feature type="domain" description="RRM" evidence="5">
    <location>
        <begin position="873"/>
        <end position="960"/>
    </location>
</feature>
<keyword evidence="1" id="KW-0479">Metal-binding</keyword>
<feature type="region of interest" description="Disordered" evidence="3">
    <location>
        <begin position="303"/>
        <end position="326"/>
    </location>
</feature>
<evidence type="ECO:0008006" key="8">
    <source>
        <dbReference type="Google" id="ProtNLM"/>
    </source>
</evidence>
<gene>
    <name evidence="6" type="ORF">PRELSG_0929500</name>
</gene>
<dbReference type="InterPro" id="IPR035979">
    <property type="entry name" value="RBD_domain_sf"/>
</dbReference>
<dbReference type="EMBL" id="LN835304">
    <property type="protein sequence ID" value="CRH00192.1"/>
    <property type="molecule type" value="Genomic_DNA"/>
</dbReference>
<dbReference type="Gene3D" id="3.30.40.10">
    <property type="entry name" value="Zinc/RING finger domain, C3HC4 (zinc finger)"/>
    <property type="match status" value="1"/>
</dbReference>
<evidence type="ECO:0000259" key="5">
    <source>
        <dbReference type="PROSITE" id="PS50102"/>
    </source>
</evidence>
<protein>
    <recommendedName>
        <fullName evidence="8">RNA-binding protein</fullName>
    </recommendedName>
</protein>
<dbReference type="SMART" id="SM00360">
    <property type="entry name" value="RRM"/>
    <property type="match status" value="1"/>
</dbReference>
<sequence>MQGKERNNDIFSTNNNLNKNSLDNSAFFDKNMKHCNRLKILSVSTEADSHRCSTNSLSNMLNSNNINNYNINFSSTSYSENDYILNALKELGNNYKTNKDFKSNSSLLNLKPCSIIYDNKITEQNINGETYLFSQEKDKNNENNILVSNTKNDDEQKYLSVCPDTNKLNLYTFEKNEIKHNLCNENNIYENIPINSKVKLLPYFEKINEQNSDEVQINSFSISNNVYNNMIKVSENMKNNNNNNIKKINVKDTMEKKKEKKLVNTNQDIENKLIKNITNNNISDTFDENVVNVTVDEDIYNNNVANNENKNNYNNSNKDEGSYNINNNEDSYNNKVDIGENNNGNYNNYNVLLEKHENEVLSINNSENIPKNNKFKFNCNKNSILFNATEKITNEQSINKDSNDNFNFKMSDNLINVSRNIKDSSFKNNLKEFFEKVENENSNYIDKNNINNCMKSNKRDEEIIESDISKIKLPFINLKKVNKNSYNISDTTVNKLSEQNYFNNTFDNTITDMNETKEMESFDENYFYDLKSNEILFFEKERDNKIFNSNIEENFKYLSGVIINNTNNCSEASVNFSEYDNEHKNNYTYEHENNLMISKVNFKLLEKNLLKENILYNNFPFNKTNECVELNIDGGSNYNNYQNCKENNNIFIQEKMLNSIYNNNENFDKLSSIDKISTKRTLKSNKNLYISELLNDKGNNNSSIMNNENYNSFTVIDNLSNPETMNKKKLIFMDNTDENIFLDNKMNSKDLSDKNLDKDIMDIYNINHNKHISNEKLFISEDLNSYNNILSSLSSKNDDFINSYTNSKFNFKNKFYDDYFFSDNFIDEKNDKYEDIMKYFDYSVNNNNINSHDNIEETNSKDTDSKSRNSLAKFTLIVNVPPNTTRKDLMAVFSKFGNVDLTMVVCDKQSRHPNKEWTATSGYAFVRFATNLEAQRTLNATTSGLVRIRGSRVRATWAKKDSYSKREKETTFKIPSSILIINVEEFICSICKTNLSYEPRLFPCCYASCCSDCLRSYIMNEENQENIKCPNCSLSFSERIIKIDKNSKGAMALLYKFHCNIKVRCPNECCKWIGFQYQYLNHILSCKFNQT</sequence>
<dbReference type="InterPro" id="IPR013083">
    <property type="entry name" value="Znf_RING/FYVE/PHD"/>
</dbReference>
<dbReference type="PANTHER" id="PTHR35367">
    <property type="entry name" value="RRM DOMAIN-CONTAINING PROTEIN"/>
    <property type="match status" value="1"/>
</dbReference>
<accession>A0A1J1H5K7</accession>
<dbReference type="GeneID" id="39736307"/>
<proteinExistence type="predicted"/>
<organism evidence="6 7">
    <name type="scientific">Plasmodium relictum</name>
    <dbReference type="NCBI Taxonomy" id="85471"/>
    <lineage>
        <taxon>Eukaryota</taxon>
        <taxon>Sar</taxon>
        <taxon>Alveolata</taxon>
        <taxon>Apicomplexa</taxon>
        <taxon>Aconoidasida</taxon>
        <taxon>Haemosporida</taxon>
        <taxon>Plasmodiidae</taxon>
        <taxon>Plasmodium</taxon>
        <taxon>Plasmodium (Haemamoeba)</taxon>
    </lineage>
</organism>
<dbReference type="Pfam" id="PF00076">
    <property type="entry name" value="RRM_1"/>
    <property type="match status" value="1"/>
</dbReference>
<evidence type="ECO:0000259" key="4">
    <source>
        <dbReference type="PROSITE" id="PS50089"/>
    </source>
</evidence>
<dbReference type="GO" id="GO:0008270">
    <property type="term" value="F:zinc ion binding"/>
    <property type="evidence" value="ECO:0007669"/>
    <property type="project" value="UniProtKB-KW"/>
</dbReference>
<keyword evidence="2" id="KW-0694">RNA-binding</keyword>
<dbReference type="GO" id="GO:0003723">
    <property type="term" value="F:RNA binding"/>
    <property type="evidence" value="ECO:0007669"/>
    <property type="project" value="UniProtKB-UniRule"/>
</dbReference>
<keyword evidence="1" id="KW-0863">Zinc-finger</keyword>
<dbReference type="PROSITE" id="PS50102">
    <property type="entry name" value="RRM"/>
    <property type="match status" value="1"/>
</dbReference>
<dbReference type="OMA" id="THYNGIS"/>
<dbReference type="SUPFAM" id="SSF57850">
    <property type="entry name" value="RING/U-box"/>
    <property type="match status" value="1"/>
</dbReference>
<dbReference type="InterPro" id="IPR012677">
    <property type="entry name" value="Nucleotide-bd_a/b_plait_sf"/>
</dbReference>
<dbReference type="OrthoDB" id="266020at2759"/>
<dbReference type="PROSITE" id="PS50089">
    <property type="entry name" value="ZF_RING_2"/>
    <property type="match status" value="1"/>
</dbReference>
<evidence type="ECO:0000256" key="3">
    <source>
        <dbReference type="SAM" id="MobiDB-lite"/>
    </source>
</evidence>
<dbReference type="Gene3D" id="3.30.70.330">
    <property type="match status" value="1"/>
</dbReference>
<dbReference type="PANTHER" id="PTHR35367:SF2">
    <property type="entry name" value="PROTEIN, PUTATIVE-RELATED"/>
    <property type="match status" value="1"/>
</dbReference>
<name>A0A1J1H5K7_PLARL</name>
<dbReference type="AlphaFoldDB" id="A0A1J1H5K7"/>
<dbReference type="RefSeq" id="XP_028533196.1">
    <property type="nucleotide sequence ID" value="XM_028676737.1"/>
</dbReference>
<dbReference type="InterPro" id="IPR001841">
    <property type="entry name" value="Znf_RING"/>
</dbReference>
<reference evidence="6 7" key="1">
    <citation type="submission" date="2015-04" db="EMBL/GenBank/DDBJ databases">
        <authorList>
            <consortium name="Pathogen Informatics"/>
        </authorList>
    </citation>
    <scope>NUCLEOTIDE SEQUENCE [LARGE SCALE GENOMIC DNA]</scope>
    <source>
        <strain evidence="6 7">SGS1</strain>
    </source>
</reference>
<dbReference type="KEGG" id="prel:PRELSG_0929500"/>
<keyword evidence="7" id="KW-1185">Reference proteome</keyword>
<keyword evidence="1" id="KW-0862">Zinc</keyword>
<evidence type="ECO:0000256" key="1">
    <source>
        <dbReference type="PROSITE-ProRule" id="PRU00175"/>
    </source>
</evidence>
<evidence type="ECO:0000256" key="2">
    <source>
        <dbReference type="PROSITE-ProRule" id="PRU00176"/>
    </source>
</evidence>
<dbReference type="SUPFAM" id="SSF54928">
    <property type="entry name" value="RNA-binding domain, RBD"/>
    <property type="match status" value="1"/>
</dbReference>
<dbReference type="VEuPathDB" id="PlasmoDB:PRELSG_0929500"/>
<evidence type="ECO:0000313" key="6">
    <source>
        <dbReference type="EMBL" id="CRH00192.1"/>
    </source>
</evidence>
<evidence type="ECO:0000313" key="7">
    <source>
        <dbReference type="Proteomes" id="UP000220158"/>
    </source>
</evidence>